<dbReference type="AlphaFoldDB" id="A0ABD6EP06"/>
<protein>
    <recommendedName>
        <fullName evidence="1">Legumain prodomain domain-containing protein</fullName>
    </recommendedName>
</protein>
<dbReference type="InterPro" id="IPR046427">
    <property type="entry name" value="Legumain_prodom_sf"/>
</dbReference>
<dbReference type="Gene3D" id="1.10.132.130">
    <property type="match status" value="1"/>
</dbReference>
<dbReference type="Proteomes" id="UP001608902">
    <property type="component" value="Unassembled WGS sequence"/>
</dbReference>
<reference evidence="2 3" key="1">
    <citation type="submission" date="2024-08" db="EMBL/GenBank/DDBJ databases">
        <title>Gnathostoma spinigerum genome.</title>
        <authorList>
            <person name="Gonzalez-Bertolin B."/>
            <person name="Monzon S."/>
            <person name="Zaballos A."/>
            <person name="Jimenez P."/>
            <person name="Dekumyoy P."/>
            <person name="Varona S."/>
            <person name="Cuesta I."/>
            <person name="Sumanam S."/>
            <person name="Adisakwattana P."/>
            <person name="Gasser R.B."/>
            <person name="Hernandez-Gonzalez A."/>
            <person name="Young N.D."/>
            <person name="Perteguer M.J."/>
        </authorList>
    </citation>
    <scope>NUCLEOTIDE SEQUENCE [LARGE SCALE GENOMIC DNA]</scope>
    <source>
        <strain evidence="2">AL3</strain>
        <tissue evidence="2">Liver</tissue>
    </source>
</reference>
<name>A0ABD6EP06_9BILA</name>
<feature type="domain" description="Legumain prodomain" evidence="1">
    <location>
        <begin position="14"/>
        <end position="108"/>
    </location>
</feature>
<dbReference type="Pfam" id="PF20985">
    <property type="entry name" value="Legum_prodom"/>
    <property type="match status" value="1"/>
</dbReference>
<comment type="caution">
    <text evidence="2">The sequence shown here is derived from an EMBL/GenBank/DDBJ whole genome shotgun (WGS) entry which is preliminary data.</text>
</comment>
<proteinExistence type="predicted"/>
<dbReference type="InterPro" id="IPR048501">
    <property type="entry name" value="Legum_prodom"/>
</dbReference>
<dbReference type="EMBL" id="JBGFUD010007715">
    <property type="protein sequence ID" value="MFH4981704.1"/>
    <property type="molecule type" value="Genomic_DNA"/>
</dbReference>
<organism evidence="2 3">
    <name type="scientific">Gnathostoma spinigerum</name>
    <dbReference type="NCBI Taxonomy" id="75299"/>
    <lineage>
        <taxon>Eukaryota</taxon>
        <taxon>Metazoa</taxon>
        <taxon>Ecdysozoa</taxon>
        <taxon>Nematoda</taxon>
        <taxon>Chromadorea</taxon>
        <taxon>Rhabditida</taxon>
        <taxon>Spirurina</taxon>
        <taxon>Gnathostomatomorpha</taxon>
        <taxon>Gnathostomatoidea</taxon>
        <taxon>Gnathostomatidae</taxon>
        <taxon>Gnathostoma</taxon>
    </lineage>
</organism>
<keyword evidence="3" id="KW-1185">Reference proteome</keyword>
<evidence type="ECO:0000259" key="1">
    <source>
        <dbReference type="Pfam" id="PF20985"/>
    </source>
</evidence>
<dbReference type="CDD" id="cd21115">
    <property type="entry name" value="legumain_C"/>
    <property type="match status" value="1"/>
</dbReference>
<accession>A0ABD6EP06</accession>
<sequence>MNASPQQWLKTAEELQTMKAKRAFLDDFMQYLVKNLVDDQELANKIITSRGTSITNFHCHEVVVKQFLGHCFHGSKDSYALSKVYMLVNLCENGVDAQRIVDHMKVMCPHIDVHNFV</sequence>
<evidence type="ECO:0000313" key="3">
    <source>
        <dbReference type="Proteomes" id="UP001608902"/>
    </source>
</evidence>
<gene>
    <name evidence="2" type="ORF">AB6A40_008413</name>
</gene>
<evidence type="ECO:0000313" key="2">
    <source>
        <dbReference type="EMBL" id="MFH4981704.1"/>
    </source>
</evidence>